<dbReference type="RefSeq" id="WP_236655854.1">
    <property type="nucleotide sequence ID" value="NZ_BBPN01000003.1"/>
</dbReference>
<reference evidence="5" key="1">
    <citation type="submission" date="2016-10" db="EMBL/GenBank/DDBJ databases">
        <authorList>
            <person name="Varghese N."/>
        </authorList>
    </citation>
    <scope>NUCLEOTIDE SEQUENCE [LARGE SCALE GENOMIC DNA]</scope>
    <source>
        <strain evidence="5">DSM 45096 / BCRC 16803 / CGMCC 4.1857 / CIP 109030 / JCM 12277 / KCTC 19219 / NBRC 100920 / 33214</strain>
    </source>
</reference>
<feature type="transmembrane region" description="Helical" evidence="2">
    <location>
        <begin position="74"/>
        <end position="93"/>
    </location>
</feature>
<keyword evidence="2" id="KW-0812">Transmembrane</keyword>
<dbReference type="InterPro" id="IPR052016">
    <property type="entry name" value="Bact_Sigma-Reg"/>
</dbReference>
<sequence>MLALIPFGFVVAVTVFDLVTPDDVHYGVLLILAPMIAAMVGGPWLTAGVGLLAVCVQAYIAAHLNVLAVHRDEALQIIATTALSTLVVALSRIRERRLRQMEQIRSVSEAAQRALMRPLPNRLGPLRVASFYLAAADQAEIGGDLYTATLIPGAARMIIGDVRGKGLTAVGESALLIGAFRQAADSHASLGELAAALDLSVSRYLADFVDDYAHAAEHFITALLLHIPGNAATVEITNCGHPPPLLIHNGEVRFLDSSNPVPPLGMHVLSVTGYTADTFAFEAGDTLLLYTDGVIEARNRDGEFYPLPERVEQWAGGTPEVLVERLKHDLLGHCGGRLGDDAAAIAIRRPEAGD</sequence>
<dbReference type="FunFam" id="3.60.40.10:FF:000058">
    <property type="entry name" value="Stage II sporulation protein E"/>
    <property type="match status" value="1"/>
</dbReference>
<accession>A0A1H7P1Q2</accession>
<dbReference type="PANTHER" id="PTHR43156:SF2">
    <property type="entry name" value="STAGE II SPORULATION PROTEIN E"/>
    <property type="match status" value="1"/>
</dbReference>
<feature type="domain" description="PPM-type phosphatase" evidence="3">
    <location>
        <begin position="126"/>
        <end position="349"/>
    </location>
</feature>
<dbReference type="PANTHER" id="PTHR43156">
    <property type="entry name" value="STAGE II SPORULATION PROTEIN E-RELATED"/>
    <property type="match status" value="1"/>
</dbReference>
<gene>
    <name evidence="4" type="ORF">SAMN05414137_107174</name>
</gene>
<evidence type="ECO:0000256" key="1">
    <source>
        <dbReference type="ARBA" id="ARBA00022801"/>
    </source>
</evidence>
<evidence type="ECO:0000313" key="4">
    <source>
        <dbReference type="EMBL" id="SEL29566.1"/>
    </source>
</evidence>
<dbReference type="AlphaFoldDB" id="A0A1H7P1Q2"/>
<name>A0A1H7P1Q2_STRJI</name>
<feature type="transmembrane region" description="Helical" evidence="2">
    <location>
        <begin position="24"/>
        <end position="42"/>
    </location>
</feature>
<evidence type="ECO:0000259" key="3">
    <source>
        <dbReference type="SMART" id="SM00331"/>
    </source>
</evidence>
<dbReference type="STRING" id="235985.SAMN05414137_107174"/>
<dbReference type="eggNOG" id="COG2208">
    <property type="taxonomic scope" value="Bacteria"/>
</dbReference>
<dbReference type="GO" id="GO:0016791">
    <property type="term" value="F:phosphatase activity"/>
    <property type="evidence" value="ECO:0007669"/>
    <property type="project" value="TreeGrafter"/>
</dbReference>
<dbReference type="Pfam" id="PF07228">
    <property type="entry name" value="SpoIIE"/>
    <property type="match status" value="1"/>
</dbReference>
<evidence type="ECO:0000313" key="5">
    <source>
        <dbReference type="Proteomes" id="UP000183015"/>
    </source>
</evidence>
<keyword evidence="2" id="KW-1133">Transmembrane helix</keyword>
<dbReference type="SMART" id="SM00331">
    <property type="entry name" value="PP2C_SIG"/>
    <property type="match status" value="1"/>
</dbReference>
<dbReference type="Proteomes" id="UP000183015">
    <property type="component" value="Unassembled WGS sequence"/>
</dbReference>
<dbReference type="EMBL" id="FOAZ01000007">
    <property type="protein sequence ID" value="SEL29566.1"/>
    <property type="molecule type" value="Genomic_DNA"/>
</dbReference>
<dbReference type="SUPFAM" id="SSF81606">
    <property type="entry name" value="PP2C-like"/>
    <property type="match status" value="1"/>
</dbReference>
<protein>
    <submittedName>
        <fullName evidence="4">Serine phosphatase RsbU, regulator of sigma subunit</fullName>
    </submittedName>
</protein>
<keyword evidence="5" id="KW-1185">Reference proteome</keyword>
<dbReference type="InterPro" id="IPR001932">
    <property type="entry name" value="PPM-type_phosphatase-like_dom"/>
</dbReference>
<proteinExistence type="predicted"/>
<dbReference type="Gene3D" id="3.60.40.10">
    <property type="entry name" value="PPM-type phosphatase domain"/>
    <property type="match status" value="1"/>
</dbReference>
<keyword evidence="2" id="KW-0472">Membrane</keyword>
<keyword evidence="1" id="KW-0378">Hydrolase</keyword>
<dbReference type="InterPro" id="IPR036457">
    <property type="entry name" value="PPM-type-like_dom_sf"/>
</dbReference>
<organism evidence="4 5">
    <name type="scientific">Streptacidiphilus jiangxiensis</name>
    <dbReference type="NCBI Taxonomy" id="235985"/>
    <lineage>
        <taxon>Bacteria</taxon>
        <taxon>Bacillati</taxon>
        <taxon>Actinomycetota</taxon>
        <taxon>Actinomycetes</taxon>
        <taxon>Kitasatosporales</taxon>
        <taxon>Streptomycetaceae</taxon>
        <taxon>Streptacidiphilus</taxon>
    </lineage>
</organism>
<evidence type="ECO:0000256" key="2">
    <source>
        <dbReference type="SAM" id="Phobius"/>
    </source>
</evidence>